<dbReference type="AlphaFoldDB" id="A0A4R6TUZ5"/>
<reference evidence="2 3" key="1">
    <citation type="submission" date="2019-03" db="EMBL/GenBank/DDBJ databases">
        <title>Genomic Encyclopedia of Type Strains, Phase IV (KMG-IV): sequencing the most valuable type-strain genomes for metagenomic binning, comparative biology and taxonomic classification.</title>
        <authorList>
            <person name="Goeker M."/>
        </authorList>
    </citation>
    <scope>NUCLEOTIDE SEQUENCE [LARGE SCALE GENOMIC DNA]</scope>
    <source>
        <strain evidence="2 3">DSM 28679</strain>
    </source>
</reference>
<evidence type="ECO:0000313" key="2">
    <source>
        <dbReference type="EMBL" id="TDQ37588.1"/>
    </source>
</evidence>
<proteinExistence type="predicted"/>
<gene>
    <name evidence="2" type="ORF">DFQ45_10795</name>
</gene>
<organism evidence="2 3">
    <name type="scientific">Thiopseudomonas denitrificans</name>
    <dbReference type="NCBI Taxonomy" id="1501432"/>
    <lineage>
        <taxon>Bacteria</taxon>
        <taxon>Pseudomonadati</taxon>
        <taxon>Pseudomonadota</taxon>
        <taxon>Gammaproteobacteria</taxon>
        <taxon>Pseudomonadales</taxon>
        <taxon>Pseudomonadaceae</taxon>
        <taxon>Thiopseudomonas</taxon>
    </lineage>
</organism>
<name>A0A4R6TUZ5_9GAMM</name>
<protein>
    <submittedName>
        <fullName evidence="2">EPS-associated MarR family transcriptional regulator</fullName>
    </submittedName>
</protein>
<comment type="caution">
    <text evidence="2">The sequence shown here is derived from an EMBL/GenBank/DDBJ whole genome shotgun (WGS) entry which is preliminary data.</text>
</comment>
<dbReference type="RefSeq" id="WP_101495716.1">
    <property type="nucleotide sequence ID" value="NZ_LNJZ01000002.1"/>
</dbReference>
<accession>A0A4R6TUZ5</accession>
<dbReference type="NCBIfam" id="TIGR04176">
    <property type="entry name" value="MarR_EPS"/>
    <property type="match status" value="1"/>
</dbReference>
<dbReference type="InterPro" id="IPR026433">
    <property type="entry name" value="MarR_EPS"/>
</dbReference>
<dbReference type="Gene3D" id="1.10.10.10">
    <property type="entry name" value="Winged helix-like DNA-binding domain superfamily/Winged helix DNA-binding domain"/>
    <property type="match status" value="1"/>
</dbReference>
<keyword evidence="1" id="KW-0175">Coiled coil</keyword>
<dbReference type="Pfam" id="PF13412">
    <property type="entry name" value="HTH_24"/>
    <property type="match status" value="1"/>
</dbReference>
<dbReference type="Proteomes" id="UP000294575">
    <property type="component" value="Unassembled WGS sequence"/>
</dbReference>
<sequence length="100" mass="11327">MNTEVLLHTLQNAPEASSQSALAGRLGFSVGKTNYILKAVIAKGLIKVERFVSSDNKLGYRYVLTPSGLQERIRLTEQYIELKKREYEQLMAELEQLRGL</sequence>
<evidence type="ECO:0000256" key="1">
    <source>
        <dbReference type="SAM" id="Coils"/>
    </source>
</evidence>
<dbReference type="InterPro" id="IPR036390">
    <property type="entry name" value="WH_DNA-bd_sf"/>
</dbReference>
<dbReference type="EMBL" id="SNYK01000007">
    <property type="protein sequence ID" value="TDQ37588.1"/>
    <property type="molecule type" value="Genomic_DNA"/>
</dbReference>
<dbReference type="OrthoDB" id="8537236at2"/>
<feature type="coiled-coil region" evidence="1">
    <location>
        <begin position="73"/>
        <end position="100"/>
    </location>
</feature>
<evidence type="ECO:0000313" key="3">
    <source>
        <dbReference type="Proteomes" id="UP000294575"/>
    </source>
</evidence>
<keyword evidence="3" id="KW-1185">Reference proteome</keyword>
<dbReference type="SUPFAM" id="SSF46785">
    <property type="entry name" value="Winged helix' DNA-binding domain"/>
    <property type="match status" value="1"/>
</dbReference>
<dbReference type="InterPro" id="IPR036388">
    <property type="entry name" value="WH-like_DNA-bd_sf"/>
</dbReference>